<evidence type="ECO:0000256" key="3">
    <source>
        <dbReference type="ARBA" id="ARBA00022989"/>
    </source>
</evidence>
<dbReference type="NCBIfam" id="TIGR01592">
    <property type="entry name" value="holin_SPP1"/>
    <property type="match status" value="1"/>
</dbReference>
<sequence length="102" mass="11361">MKNVDAGTLTRIIVLMLALINQGLALSGFNPIPVDEDALYQFISMAFMGVASIWAWWKNNPVTKEAKWADEKKDKYKAEKKMAKASGYAPVTEEPVDGLKNK</sequence>
<gene>
    <name evidence="6" type="ORF">PYH69_09470</name>
</gene>
<feature type="transmembrane region" description="Helical" evidence="5">
    <location>
        <begin position="12"/>
        <end position="32"/>
    </location>
</feature>
<evidence type="ECO:0000256" key="1">
    <source>
        <dbReference type="ARBA" id="ARBA00004370"/>
    </source>
</evidence>
<keyword evidence="4 5" id="KW-0472">Membrane</keyword>
<evidence type="ECO:0000256" key="2">
    <source>
        <dbReference type="ARBA" id="ARBA00022692"/>
    </source>
</evidence>
<accession>A0AAX3W122</accession>
<protein>
    <submittedName>
        <fullName evidence="6">Phage holin</fullName>
    </submittedName>
</protein>
<dbReference type="GO" id="GO:0016020">
    <property type="term" value="C:membrane"/>
    <property type="evidence" value="ECO:0007669"/>
    <property type="project" value="UniProtKB-SubCell"/>
</dbReference>
<dbReference type="EMBL" id="CP118848">
    <property type="protein sequence ID" value="WHI58984.1"/>
    <property type="molecule type" value="Genomic_DNA"/>
</dbReference>
<feature type="transmembrane region" description="Helical" evidence="5">
    <location>
        <begin position="38"/>
        <end position="57"/>
    </location>
</feature>
<evidence type="ECO:0000313" key="6">
    <source>
        <dbReference type="EMBL" id="WHI58984.1"/>
    </source>
</evidence>
<name>A0AAX3W122_MAMLE</name>
<organism evidence="6 7">
    <name type="scientific">Mammaliicoccus lentus</name>
    <name type="common">Staphylococcus lentus</name>
    <dbReference type="NCBI Taxonomy" id="42858"/>
    <lineage>
        <taxon>Bacteria</taxon>
        <taxon>Bacillati</taxon>
        <taxon>Bacillota</taxon>
        <taxon>Bacilli</taxon>
        <taxon>Bacillales</taxon>
        <taxon>Staphylococcaceae</taxon>
        <taxon>Mammaliicoccus</taxon>
    </lineage>
</organism>
<dbReference type="AlphaFoldDB" id="A0AAX3W122"/>
<dbReference type="Proteomes" id="UP001223261">
    <property type="component" value="Chromosome"/>
</dbReference>
<keyword evidence="3 5" id="KW-1133">Transmembrane helix</keyword>
<dbReference type="Pfam" id="PF04688">
    <property type="entry name" value="Holin_SPP1"/>
    <property type="match status" value="1"/>
</dbReference>
<reference evidence="6" key="1">
    <citation type="journal article" date="2023" name="Antibiotics">
        <title>Prevalence and Molecular Characterization of Methicillin-Resistant Staphylococci (MRS) and Mammaliicocci (MRM) in Dromedary Camels from Algeria: First Detection of SCCmec-mecC Hybrid in Methicillin-Resistant Mammaliicoccus lentus.</title>
        <authorList>
            <person name="Belhout C."/>
            <person name="Boyen F."/>
            <person name="Vereecke N."/>
            <person name="Theuns S."/>
            <person name="Taibi N."/>
            <person name="Stegger M."/>
            <person name="de la Fe-Rodriguez P.Y."/>
            <person name="Bouayad L."/>
            <person name="Elgroud R."/>
            <person name="Butaye P."/>
        </authorList>
    </citation>
    <scope>NUCLEOTIDE SEQUENCE</scope>
    <source>
        <strain evidence="6">7048</strain>
    </source>
</reference>
<evidence type="ECO:0000256" key="5">
    <source>
        <dbReference type="SAM" id="Phobius"/>
    </source>
</evidence>
<evidence type="ECO:0000256" key="4">
    <source>
        <dbReference type="ARBA" id="ARBA00023136"/>
    </source>
</evidence>
<proteinExistence type="predicted"/>
<dbReference type="RefSeq" id="WP_218688512.1">
    <property type="nucleotide sequence ID" value="NZ_CP118848.1"/>
</dbReference>
<dbReference type="InterPro" id="IPR006479">
    <property type="entry name" value="Holin"/>
</dbReference>
<keyword evidence="2 5" id="KW-0812">Transmembrane</keyword>
<comment type="subcellular location">
    <subcellularLocation>
        <location evidence="1">Membrane</location>
    </subcellularLocation>
</comment>
<evidence type="ECO:0000313" key="7">
    <source>
        <dbReference type="Proteomes" id="UP001223261"/>
    </source>
</evidence>